<feature type="domain" description="PH" evidence="5">
    <location>
        <begin position="135"/>
        <end position="238"/>
    </location>
</feature>
<keyword evidence="2" id="KW-0963">Cytoplasm</keyword>
<keyword evidence="6" id="KW-0418">Kinase</keyword>
<feature type="compositionally biased region" description="Low complexity" evidence="4">
    <location>
        <begin position="108"/>
        <end position="119"/>
    </location>
</feature>
<keyword evidence="3" id="KW-0597">Phosphoprotein</keyword>
<dbReference type="InParanoid" id="A0A067QWM9"/>
<name>A0A067QWM9_ZOONE</name>
<dbReference type="SMART" id="SM00233">
    <property type="entry name" value="PH"/>
    <property type="match status" value="1"/>
</dbReference>
<dbReference type="InterPro" id="IPR037781">
    <property type="entry name" value="SKAP_fam"/>
</dbReference>
<dbReference type="OrthoDB" id="243840at2759"/>
<dbReference type="InterPro" id="IPR001849">
    <property type="entry name" value="PH_domain"/>
</dbReference>
<evidence type="ECO:0000313" key="7">
    <source>
        <dbReference type="Proteomes" id="UP000027135"/>
    </source>
</evidence>
<evidence type="ECO:0000256" key="1">
    <source>
        <dbReference type="ARBA" id="ARBA00004496"/>
    </source>
</evidence>
<dbReference type="eggNOG" id="ENOG502SEJT">
    <property type="taxonomic scope" value="Eukaryota"/>
</dbReference>
<dbReference type="EMBL" id="KK853280">
    <property type="protein sequence ID" value="KDR09047.1"/>
    <property type="molecule type" value="Genomic_DNA"/>
</dbReference>
<feature type="region of interest" description="Disordered" evidence="4">
    <location>
        <begin position="365"/>
        <end position="384"/>
    </location>
</feature>
<protein>
    <submittedName>
        <fullName evidence="6">Src kinase-associated phosphoprotein 2</fullName>
    </submittedName>
</protein>
<evidence type="ECO:0000256" key="3">
    <source>
        <dbReference type="ARBA" id="ARBA00022553"/>
    </source>
</evidence>
<sequence length="479" mass="53691">MASTSDTLKELLLEMGRFLGETLVGEPLSPRAEVQRAGLLQRLEPHIRRSEVTASPNTPPPYLDMNGPKGAREEYVDAEVNADKVEEEYEEFPELSHTPIPAKLPVESQTSLTSSSGQSEDYVNLSLPYSELRTMTNKCGPLWRKEKFIFLDQWRRCCAGIYGHVVLLYNSERDAKPSSSFDVQGYDARPLTTNNYKDPKRKVSAFEIVCPGKRTYQFVARTAKDMGQWVVAIRLASTQPTPTVPHRVHERTLLGKRQLPSLPDSDSETYDDVGSTINFNDNRQKNYEPVQSDGEELYHDIADVYQKGSQVQSKSGSELKHTEEEPSIPPVPQEDPLQEDAVYDDIGIASSSSVYCNMIGASAGELQQQEPEESNIENNEEEGDDIYDDIGFTEQDHVAIKLSAFRQEGSGGNGARIQHIIKKMEASLGNGNKRSVGYHMKHEPLKQIETEELYEPIENGTVETSPAHPELQTRSNVVW</sequence>
<evidence type="ECO:0000256" key="2">
    <source>
        <dbReference type="ARBA" id="ARBA00022490"/>
    </source>
</evidence>
<dbReference type="PROSITE" id="PS50003">
    <property type="entry name" value="PH_DOMAIN"/>
    <property type="match status" value="1"/>
</dbReference>
<dbReference type="InterPro" id="IPR011993">
    <property type="entry name" value="PH-like_dom_sf"/>
</dbReference>
<dbReference type="Gene3D" id="2.30.29.30">
    <property type="entry name" value="Pleckstrin-homology domain (PH domain)/Phosphotyrosine-binding domain (PTB)"/>
    <property type="match status" value="1"/>
</dbReference>
<comment type="subcellular location">
    <subcellularLocation>
        <location evidence="1">Cytoplasm</location>
    </subcellularLocation>
</comment>
<feature type="region of interest" description="Disordered" evidence="4">
    <location>
        <begin position="255"/>
        <end position="287"/>
    </location>
</feature>
<gene>
    <name evidence="6" type="ORF">L798_01251</name>
</gene>
<accession>A0A067QWM9</accession>
<dbReference type="AlphaFoldDB" id="A0A067QWM9"/>
<dbReference type="GO" id="GO:0005737">
    <property type="term" value="C:cytoplasm"/>
    <property type="evidence" value="ECO:0007669"/>
    <property type="project" value="UniProtKB-SubCell"/>
</dbReference>
<dbReference type="STRING" id="136037.A0A067QWM9"/>
<keyword evidence="7" id="KW-1185">Reference proteome</keyword>
<dbReference type="GO" id="GO:0016301">
    <property type="term" value="F:kinase activity"/>
    <property type="evidence" value="ECO:0007669"/>
    <property type="project" value="UniProtKB-KW"/>
</dbReference>
<organism evidence="6 7">
    <name type="scientific">Zootermopsis nevadensis</name>
    <name type="common">Dampwood termite</name>
    <dbReference type="NCBI Taxonomy" id="136037"/>
    <lineage>
        <taxon>Eukaryota</taxon>
        <taxon>Metazoa</taxon>
        <taxon>Ecdysozoa</taxon>
        <taxon>Arthropoda</taxon>
        <taxon>Hexapoda</taxon>
        <taxon>Insecta</taxon>
        <taxon>Pterygota</taxon>
        <taxon>Neoptera</taxon>
        <taxon>Polyneoptera</taxon>
        <taxon>Dictyoptera</taxon>
        <taxon>Blattodea</taxon>
        <taxon>Blattoidea</taxon>
        <taxon>Termitoidae</taxon>
        <taxon>Termopsidae</taxon>
        <taxon>Zootermopsis</taxon>
    </lineage>
</organism>
<dbReference type="SUPFAM" id="SSF50729">
    <property type="entry name" value="PH domain-like"/>
    <property type="match status" value="1"/>
</dbReference>
<proteinExistence type="predicted"/>
<feature type="region of interest" description="Disordered" evidence="4">
    <location>
        <begin position="91"/>
        <end position="120"/>
    </location>
</feature>
<keyword evidence="6" id="KW-0808">Transferase</keyword>
<dbReference type="Pfam" id="PF00169">
    <property type="entry name" value="PH"/>
    <property type="match status" value="1"/>
</dbReference>
<reference evidence="6 7" key="1">
    <citation type="journal article" date="2014" name="Nat. Commun.">
        <title>Molecular traces of alternative social organization in a termite genome.</title>
        <authorList>
            <person name="Terrapon N."/>
            <person name="Li C."/>
            <person name="Robertson H.M."/>
            <person name="Ji L."/>
            <person name="Meng X."/>
            <person name="Booth W."/>
            <person name="Chen Z."/>
            <person name="Childers C.P."/>
            <person name="Glastad K.M."/>
            <person name="Gokhale K."/>
            <person name="Gowin J."/>
            <person name="Gronenberg W."/>
            <person name="Hermansen R.A."/>
            <person name="Hu H."/>
            <person name="Hunt B.G."/>
            <person name="Huylmans A.K."/>
            <person name="Khalil S.M."/>
            <person name="Mitchell R.D."/>
            <person name="Munoz-Torres M.C."/>
            <person name="Mustard J.A."/>
            <person name="Pan H."/>
            <person name="Reese J.T."/>
            <person name="Scharf M.E."/>
            <person name="Sun F."/>
            <person name="Vogel H."/>
            <person name="Xiao J."/>
            <person name="Yang W."/>
            <person name="Yang Z."/>
            <person name="Yang Z."/>
            <person name="Zhou J."/>
            <person name="Zhu J."/>
            <person name="Brent C.S."/>
            <person name="Elsik C.G."/>
            <person name="Goodisman M.A."/>
            <person name="Liberles D.A."/>
            <person name="Roe R.M."/>
            <person name="Vargo E.L."/>
            <person name="Vilcinskas A."/>
            <person name="Wang J."/>
            <person name="Bornberg-Bauer E."/>
            <person name="Korb J."/>
            <person name="Zhang G."/>
            <person name="Liebig J."/>
        </authorList>
    </citation>
    <scope>NUCLEOTIDE SEQUENCE [LARGE SCALE GENOMIC DNA]</scope>
    <source>
        <tissue evidence="6">Whole organism</tissue>
    </source>
</reference>
<evidence type="ECO:0000313" key="6">
    <source>
        <dbReference type="EMBL" id="KDR09047.1"/>
    </source>
</evidence>
<evidence type="ECO:0000259" key="5">
    <source>
        <dbReference type="PROSITE" id="PS50003"/>
    </source>
</evidence>
<dbReference type="PANTHER" id="PTHR15129">
    <property type="entry name" value="SRC-ASSOCIATED ADAPTOR PROTEIN"/>
    <property type="match status" value="1"/>
</dbReference>
<feature type="region of interest" description="Disordered" evidence="4">
    <location>
        <begin position="308"/>
        <end position="336"/>
    </location>
</feature>
<evidence type="ECO:0000256" key="4">
    <source>
        <dbReference type="SAM" id="MobiDB-lite"/>
    </source>
</evidence>
<dbReference type="GO" id="GO:0005886">
    <property type="term" value="C:plasma membrane"/>
    <property type="evidence" value="ECO:0007669"/>
    <property type="project" value="TreeGrafter"/>
</dbReference>
<dbReference type="Proteomes" id="UP000027135">
    <property type="component" value="Unassembled WGS sequence"/>
</dbReference>
<feature type="compositionally biased region" description="Acidic residues" evidence="4">
    <location>
        <begin position="370"/>
        <end position="384"/>
    </location>
</feature>
<dbReference type="PANTHER" id="PTHR15129:SF0">
    <property type="entry name" value="SH3 DOMAIN-CONTAINING PROTEIN"/>
    <property type="match status" value="1"/>
</dbReference>